<dbReference type="AlphaFoldDB" id="A0A6A7K799"/>
<gene>
    <name evidence="4" type="ORF">GC105_05575</name>
</gene>
<accession>A0A6A7K799</accession>
<dbReference type="InterPro" id="IPR000551">
    <property type="entry name" value="MerR-type_HTH_dom"/>
</dbReference>
<dbReference type="PANTHER" id="PTHR30204">
    <property type="entry name" value="REDOX-CYCLING DRUG-SENSING TRANSCRIPTIONAL ACTIVATOR SOXR"/>
    <property type="match status" value="1"/>
</dbReference>
<evidence type="ECO:0000313" key="4">
    <source>
        <dbReference type="EMBL" id="MPW25256.1"/>
    </source>
</evidence>
<sequence>MNYSINHLCKQFSLSRSTLLYYDSIGLLTPFSRGHNNYRRYSQEDIKRLEQICTYRQTGISLEEIKSLLEASEGTIKEVLEKRLNVLNNEAKNIRKQQHLILSILKSEELLKRLQIVEKDILIEILKLAGIDDDDMDRLHAKLEEMSPKGHQIFLEALGVDGEEIKKIRAYANVLIIQTMKN</sequence>
<organism evidence="4 5">
    <name type="scientific">Alkalibaculum sporogenes</name>
    <dbReference type="NCBI Taxonomy" id="2655001"/>
    <lineage>
        <taxon>Bacteria</taxon>
        <taxon>Bacillati</taxon>
        <taxon>Bacillota</taxon>
        <taxon>Clostridia</taxon>
        <taxon>Eubacteriales</taxon>
        <taxon>Eubacteriaceae</taxon>
        <taxon>Alkalibaculum</taxon>
    </lineage>
</organism>
<dbReference type="RefSeq" id="WP_152802566.1">
    <property type="nucleotide sequence ID" value="NZ_WHNX01000006.1"/>
</dbReference>
<keyword evidence="1" id="KW-0238">DNA-binding</keyword>
<feature type="coiled-coil region" evidence="2">
    <location>
        <begin position="62"/>
        <end position="97"/>
    </location>
</feature>
<evidence type="ECO:0000256" key="2">
    <source>
        <dbReference type="SAM" id="Coils"/>
    </source>
</evidence>
<dbReference type="GO" id="GO:0003677">
    <property type="term" value="F:DNA binding"/>
    <property type="evidence" value="ECO:0007669"/>
    <property type="project" value="UniProtKB-KW"/>
</dbReference>
<dbReference type="InterPro" id="IPR047057">
    <property type="entry name" value="MerR_fam"/>
</dbReference>
<dbReference type="EMBL" id="WHNX01000006">
    <property type="protein sequence ID" value="MPW25256.1"/>
    <property type="molecule type" value="Genomic_DNA"/>
</dbReference>
<dbReference type="Pfam" id="PF13411">
    <property type="entry name" value="MerR_1"/>
    <property type="match status" value="1"/>
</dbReference>
<proteinExistence type="predicted"/>
<keyword evidence="2" id="KW-0175">Coiled coil</keyword>
<dbReference type="Proteomes" id="UP000440004">
    <property type="component" value="Unassembled WGS sequence"/>
</dbReference>
<comment type="caution">
    <text evidence="4">The sequence shown here is derived from an EMBL/GenBank/DDBJ whole genome shotgun (WGS) entry which is preliminary data.</text>
</comment>
<dbReference type="PROSITE" id="PS50937">
    <property type="entry name" value="HTH_MERR_2"/>
    <property type="match status" value="1"/>
</dbReference>
<dbReference type="GO" id="GO:0003700">
    <property type="term" value="F:DNA-binding transcription factor activity"/>
    <property type="evidence" value="ECO:0007669"/>
    <property type="project" value="InterPro"/>
</dbReference>
<reference evidence="4 5" key="1">
    <citation type="submission" date="2019-10" db="EMBL/GenBank/DDBJ databases">
        <title>Alkalibaculum tamaniensis sp.nov., a new alkaliphilic acetogen, isolated on methoxylated aromatics from a mud volcano.</title>
        <authorList>
            <person name="Khomyakova M.A."/>
            <person name="Merkel A.Y."/>
            <person name="Bonch-Osmolovskaya E.A."/>
            <person name="Slobodkin A.I."/>
        </authorList>
    </citation>
    <scope>NUCLEOTIDE SEQUENCE [LARGE SCALE GENOMIC DNA]</scope>
    <source>
        <strain evidence="4 5">M08DMB</strain>
    </source>
</reference>
<dbReference type="Gene3D" id="1.10.1660.10">
    <property type="match status" value="1"/>
</dbReference>
<dbReference type="InterPro" id="IPR009061">
    <property type="entry name" value="DNA-bd_dom_put_sf"/>
</dbReference>
<dbReference type="SMART" id="SM00422">
    <property type="entry name" value="HTH_MERR"/>
    <property type="match status" value="1"/>
</dbReference>
<evidence type="ECO:0000313" key="5">
    <source>
        <dbReference type="Proteomes" id="UP000440004"/>
    </source>
</evidence>
<name>A0A6A7K799_9FIRM</name>
<protein>
    <submittedName>
        <fullName evidence="4">MerR family transcriptional regulator</fullName>
    </submittedName>
</protein>
<feature type="domain" description="HTH merR-type" evidence="3">
    <location>
        <begin position="2"/>
        <end position="71"/>
    </location>
</feature>
<evidence type="ECO:0000259" key="3">
    <source>
        <dbReference type="PROSITE" id="PS50937"/>
    </source>
</evidence>
<evidence type="ECO:0000256" key="1">
    <source>
        <dbReference type="ARBA" id="ARBA00023125"/>
    </source>
</evidence>
<dbReference type="SUPFAM" id="SSF46955">
    <property type="entry name" value="Putative DNA-binding domain"/>
    <property type="match status" value="1"/>
</dbReference>
<dbReference type="PANTHER" id="PTHR30204:SF90">
    <property type="entry name" value="HTH-TYPE TRANSCRIPTIONAL ACTIVATOR MTA"/>
    <property type="match status" value="1"/>
</dbReference>
<keyword evidence="5" id="KW-1185">Reference proteome</keyword>